<dbReference type="Gene3D" id="3.30.1380.10">
    <property type="match status" value="1"/>
</dbReference>
<evidence type="ECO:0000256" key="6">
    <source>
        <dbReference type="ARBA" id="ARBA00022833"/>
    </source>
</evidence>
<evidence type="ECO:0000313" key="11">
    <source>
        <dbReference type="EMBL" id="GAD68600.1"/>
    </source>
</evidence>
<evidence type="ECO:0000256" key="5">
    <source>
        <dbReference type="ARBA" id="ARBA00022801"/>
    </source>
</evidence>
<evidence type="ECO:0000256" key="4">
    <source>
        <dbReference type="ARBA" id="ARBA00022764"/>
    </source>
</evidence>
<dbReference type="GO" id="GO:0004252">
    <property type="term" value="F:serine-type endopeptidase activity"/>
    <property type="evidence" value="ECO:0007669"/>
    <property type="project" value="InterPro"/>
</dbReference>
<feature type="chain" id="PRO_5004638973" evidence="10">
    <location>
        <begin position="19"/>
        <end position="280"/>
    </location>
</feature>
<dbReference type="Proteomes" id="UP000016570">
    <property type="component" value="Unassembled WGS sequence"/>
</dbReference>
<dbReference type="InterPro" id="IPR005073">
    <property type="entry name" value="Peptidase_M74"/>
</dbReference>
<dbReference type="GO" id="GO:0030288">
    <property type="term" value="C:outer membrane-bounded periplasmic space"/>
    <property type="evidence" value="ECO:0007669"/>
    <property type="project" value="InterPro"/>
</dbReference>
<keyword evidence="8" id="KW-1015">Disulfide bond</keyword>
<dbReference type="RefSeq" id="WP_021706569.1">
    <property type="nucleotide sequence ID" value="NZ_BATJ01000018.1"/>
</dbReference>
<feature type="disulfide bond" evidence="8">
    <location>
        <begin position="215"/>
        <end position="222"/>
    </location>
</feature>
<keyword evidence="4" id="KW-0574">Periplasm</keyword>
<dbReference type="GO" id="GO:0008237">
    <property type="term" value="F:metallopeptidase activity"/>
    <property type="evidence" value="ECO:0007669"/>
    <property type="project" value="UniProtKB-KW"/>
</dbReference>
<dbReference type="PIRSF" id="PIRSF018455">
    <property type="entry name" value="MepA"/>
    <property type="match status" value="1"/>
</dbReference>
<keyword evidence="3 10" id="KW-0732">Signal</keyword>
<keyword evidence="12" id="KW-1185">Reference proteome</keyword>
<comment type="caution">
    <text evidence="11">The sequence shown here is derived from an EMBL/GenBank/DDBJ whole genome shotgun (WGS) entry which is preliminary data.</text>
</comment>
<dbReference type="GO" id="GO:0046872">
    <property type="term" value="F:metal ion binding"/>
    <property type="evidence" value="ECO:0007669"/>
    <property type="project" value="UniProtKB-KW"/>
</dbReference>
<reference evidence="11 12" key="1">
    <citation type="submission" date="2013-09" db="EMBL/GenBank/DDBJ databases">
        <title>Whole genome shotgun sequence of Vibrio proteolyticus NBRC 13287.</title>
        <authorList>
            <person name="Isaki S."/>
            <person name="Hosoyama A."/>
            <person name="Numata M."/>
            <person name="Hashimoto M."/>
            <person name="Hosoyama Y."/>
            <person name="Tsuchikane K."/>
            <person name="Noguchi M."/>
            <person name="Hirakata S."/>
            <person name="Ichikawa N."/>
            <person name="Ohji S."/>
            <person name="Yamazoe A."/>
            <person name="Fujita N."/>
        </authorList>
    </citation>
    <scope>NUCLEOTIDE SEQUENCE [LARGE SCALE GENOMIC DNA]</scope>
    <source>
        <strain evidence="11 12">NBRC 13287</strain>
    </source>
</reference>
<name>U3A4H0_VIBPR</name>
<dbReference type="Pfam" id="PF03411">
    <property type="entry name" value="Peptidase_M74"/>
    <property type="match status" value="1"/>
</dbReference>
<keyword evidence="2" id="KW-0479">Metal-binding</keyword>
<keyword evidence="6" id="KW-0862">Zinc</keyword>
<proteinExistence type="predicted"/>
<dbReference type="EMBL" id="BATJ01000018">
    <property type="protein sequence ID" value="GAD68600.1"/>
    <property type="molecule type" value="Genomic_DNA"/>
</dbReference>
<dbReference type="InterPro" id="IPR009045">
    <property type="entry name" value="Zn_M74/Hedgehog-like"/>
</dbReference>
<evidence type="ECO:0000256" key="10">
    <source>
        <dbReference type="SAM" id="SignalP"/>
    </source>
</evidence>
<evidence type="ECO:0000256" key="9">
    <source>
        <dbReference type="SAM" id="MobiDB-lite"/>
    </source>
</evidence>
<feature type="region of interest" description="Disordered" evidence="9">
    <location>
        <begin position="220"/>
        <end position="268"/>
    </location>
</feature>
<dbReference type="GO" id="GO:0006508">
    <property type="term" value="P:proteolysis"/>
    <property type="evidence" value="ECO:0007669"/>
    <property type="project" value="UniProtKB-KW"/>
</dbReference>
<organism evidence="11 12">
    <name type="scientific">Vibrio proteolyticus NBRC 13287</name>
    <dbReference type="NCBI Taxonomy" id="1219065"/>
    <lineage>
        <taxon>Bacteria</taxon>
        <taxon>Pseudomonadati</taxon>
        <taxon>Pseudomonadota</taxon>
        <taxon>Gammaproteobacteria</taxon>
        <taxon>Vibrionales</taxon>
        <taxon>Vibrionaceae</taxon>
        <taxon>Vibrio</taxon>
    </lineage>
</organism>
<dbReference type="STRING" id="1219065.VPR01S_18_00020"/>
<gene>
    <name evidence="11" type="primary">mepA</name>
    <name evidence="11" type="ORF">VPR01S_18_00020</name>
</gene>
<evidence type="ECO:0000256" key="3">
    <source>
        <dbReference type="ARBA" id="ARBA00022729"/>
    </source>
</evidence>
<sequence length="280" mass="31551">MRKFCLVGLLIWPFSLYATPWEQLKSPSSQPSQSIGSYANGCIAGAEPLPLQGEGYQVLRSQRARYYAHPQTIEYIESLAAKVNASLNTNLLVGDLSLPQGGRFSSGHSSHQTGLDIDIWLRLSSVKLNDSELAKPEPVSVVNLQQYRLTRENWQQKHFQLIKMAASYDQVARIFVHPVIKQQLCDSEPSEERTWLRKVRPWWGHHYHMHVRLNCPEGDRSCTPQAPPPRGDGCGAELASWKPQPKPKIQQPVATKTPTKKPSVKRMPSQCMAMLEQSTS</sequence>
<dbReference type="eggNOG" id="COG3770">
    <property type="taxonomic scope" value="Bacteria"/>
</dbReference>
<evidence type="ECO:0000256" key="8">
    <source>
        <dbReference type="PIRSR" id="PIRSR018455-2"/>
    </source>
</evidence>
<evidence type="ECO:0000256" key="2">
    <source>
        <dbReference type="ARBA" id="ARBA00022723"/>
    </source>
</evidence>
<protein>
    <submittedName>
        <fullName evidence="11">Penicillin-insensitive murein endopeptidase</fullName>
    </submittedName>
</protein>
<keyword evidence="1" id="KW-0645">Protease</keyword>
<feature type="signal peptide" evidence="10">
    <location>
        <begin position="1"/>
        <end position="18"/>
    </location>
</feature>
<dbReference type="SUPFAM" id="SSF55166">
    <property type="entry name" value="Hedgehog/DD-peptidase"/>
    <property type="match status" value="1"/>
</dbReference>
<feature type="disulfide bond" evidence="8">
    <location>
        <begin position="185"/>
        <end position="234"/>
    </location>
</feature>
<keyword evidence="5" id="KW-0378">Hydrolase</keyword>
<accession>U3A4H0</accession>
<keyword evidence="7" id="KW-0482">Metalloprotease</keyword>
<dbReference type="AlphaFoldDB" id="U3A4H0"/>
<evidence type="ECO:0000313" key="12">
    <source>
        <dbReference type="Proteomes" id="UP000016570"/>
    </source>
</evidence>
<evidence type="ECO:0000256" key="7">
    <source>
        <dbReference type="ARBA" id="ARBA00023049"/>
    </source>
</evidence>
<dbReference type="NCBIfam" id="NF006947">
    <property type="entry name" value="PRK09429.1"/>
    <property type="match status" value="1"/>
</dbReference>
<evidence type="ECO:0000256" key="1">
    <source>
        <dbReference type="ARBA" id="ARBA00022670"/>
    </source>
</evidence>